<dbReference type="HOGENOM" id="CLU_013754_0_0_1"/>
<dbReference type="InterPro" id="IPR046540">
    <property type="entry name" value="DMFA2_C"/>
</dbReference>
<gene>
    <name evidence="2" type="ORF">SEPMUDRAFT_129205</name>
</gene>
<dbReference type="GeneID" id="27899401"/>
<dbReference type="Pfam" id="PF20254">
    <property type="entry name" value="DMFA2_C"/>
    <property type="match status" value="1"/>
</dbReference>
<evidence type="ECO:0000259" key="1">
    <source>
        <dbReference type="Pfam" id="PF20254"/>
    </source>
</evidence>
<dbReference type="OrthoDB" id="5287072at2759"/>
<dbReference type="RefSeq" id="XP_016764336.1">
    <property type="nucleotide sequence ID" value="XM_016902264.1"/>
</dbReference>
<dbReference type="OMA" id="IKISCTE"/>
<proteinExistence type="predicted"/>
<reference evidence="2 3" key="1">
    <citation type="journal article" date="2012" name="PLoS Pathog.">
        <title>Diverse lifestyles and strategies of plant pathogenesis encoded in the genomes of eighteen Dothideomycetes fungi.</title>
        <authorList>
            <person name="Ohm R.A."/>
            <person name="Feau N."/>
            <person name="Henrissat B."/>
            <person name="Schoch C.L."/>
            <person name="Horwitz B.A."/>
            <person name="Barry K.W."/>
            <person name="Condon B.J."/>
            <person name="Copeland A.C."/>
            <person name="Dhillon B."/>
            <person name="Glaser F."/>
            <person name="Hesse C.N."/>
            <person name="Kosti I."/>
            <person name="LaButti K."/>
            <person name="Lindquist E.A."/>
            <person name="Lucas S."/>
            <person name="Salamov A.A."/>
            <person name="Bradshaw R.E."/>
            <person name="Ciuffetti L."/>
            <person name="Hamelin R.C."/>
            <person name="Kema G.H.J."/>
            <person name="Lawrence C."/>
            <person name="Scott J.A."/>
            <person name="Spatafora J.W."/>
            <person name="Turgeon B.G."/>
            <person name="de Wit P.J.G.M."/>
            <person name="Zhong S."/>
            <person name="Goodwin S.B."/>
            <person name="Grigoriev I.V."/>
        </authorList>
    </citation>
    <scope>NUCLEOTIDE SEQUENCE [LARGE SCALE GENOMIC DNA]</scope>
    <source>
        <strain evidence="2 3">SO2202</strain>
    </source>
</reference>
<name>N1QGD8_SPHMS</name>
<evidence type="ECO:0000313" key="3">
    <source>
        <dbReference type="Proteomes" id="UP000016931"/>
    </source>
</evidence>
<dbReference type="eggNOG" id="ENOG502SHA1">
    <property type="taxonomic scope" value="Eukaryota"/>
</dbReference>
<dbReference type="AlphaFoldDB" id="N1QGD8"/>
<sequence>MSTIHPVPPNYPPEITGYAEPWIVNPGDQVAIKISCTEPEYKSRTVHVLQGYEGENSPPRVVKEISEIPSEIRPGRFQLANPGSWAELPPLLFGESDPEGIRVAFYAQPWLVACEHVQTFVSTLDTVSCMGFAVVLGTDGAFQVWMGTGEKVEVLKTEFIAEKLRWIGVVLEVEDRTVRLQVTELEDGLVPPGRILDQTFELDFSAKVRDFTTELLLAASRAVSSSTTVTTTNSEEEKGLHANHFNGRLEAVKFETFGTPAPRTLAHYDFSRDISSDTIIDISAHERHGRLLNAPTRAVKGYNWPGTEVDWTKNSQHYGAIHFHDDDLDDAKWQTDFTITVPVTARSGVYAVEIESTSGKAKDMIPFFVRPSDVDDALPSHQPKVALVASTFTYLAYANEHMWDPNSPARAEVPDDFGSFEFHRDEDFGKLVRRSDLGLSCYDVHSDGSGVIFSSSKRPLLNHRPGYINWTGHRPREISAELLMVGFLDRLGIMCDVLTDHDLHFRGVAALRRYQVVVTGCHPEYPTLQSYTAYEEFLRQGGKLMYLGGNGFYWSSALHPTLNPHRLEVRRGGQGVRTSHQQPGERHFSNDGLVGGLWRDRGKAANYLVGIGCCGEGAGPGVPYRMSPTLPQEFPLLYANIFAGVFHPMDNDNNKNDADADAQKNLFTFGHNALGGFGGGASADEIDRADVQYGSPRHLVVLASSTGHSDRFGLFPEDVHFPMMKTLGTQTDLIRSDMTFHETAGGGAVFSVGSISWYVALGWQDYDNDVARITANVLRMFLGGDGGGGGVSKL</sequence>
<keyword evidence="3" id="KW-1185">Reference proteome</keyword>
<protein>
    <recommendedName>
        <fullName evidence="1">N,N-dimethylformamidase beta subunit-like C-terminal domain-containing protein</fullName>
    </recommendedName>
</protein>
<evidence type="ECO:0000313" key="2">
    <source>
        <dbReference type="EMBL" id="EMF16215.1"/>
    </source>
</evidence>
<dbReference type="STRING" id="692275.N1QGD8"/>
<accession>N1QGD8</accession>
<dbReference type="Proteomes" id="UP000016931">
    <property type="component" value="Unassembled WGS sequence"/>
</dbReference>
<feature type="domain" description="N,N-dimethylformamidase beta subunit-like C-terminal" evidence="1">
    <location>
        <begin position="296"/>
        <end position="767"/>
    </location>
</feature>
<dbReference type="EMBL" id="KB456260">
    <property type="protein sequence ID" value="EMF16215.1"/>
    <property type="molecule type" value="Genomic_DNA"/>
</dbReference>
<organism evidence="2 3">
    <name type="scientific">Sphaerulina musiva (strain SO2202)</name>
    <name type="common">Poplar stem canker fungus</name>
    <name type="synonym">Septoria musiva</name>
    <dbReference type="NCBI Taxonomy" id="692275"/>
    <lineage>
        <taxon>Eukaryota</taxon>
        <taxon>Fungi</taxon>
        <taxon>Dikarya</taxon>
        <taxon>Ascomycota</taxon>
        <taxon>Pezizomycotina</taxon>
        <taxon>Dothideomycetes</taxon>
        <taxon>Dothideomycetidae</taxon>
        <taxon>Mycosphaerellales</taxon>
        <taxon>Mycosphaerellaceae</taxon>
        <taxon>Sphaerulina</taxon>
    </lineage>
</organism>